<evidence type="ECO:0000313" key="15">
    <source>
        <dbReference type="Proteomes" id="UP001432180"/>
    </source>
</evidence>
<keyword evidence="10" id="KW-0408">Iron</keyword>
<dbReference type="InterPro" id="IPR000516">
    <property type="entry name" value="Ni-dep_Hydgase_cyt-B"/>
</dbReference>
<dbReference type="EMBL" id="CP121472">
    <property type="protein sequence ID" value="WPL17568.1"/>
    <property type="molecule type" value="Genomic_DNA"/>
</dbReference>
<accession>A0ABZ0SA96</accession>
<dbReference type="Gene3D" id="1.20.950.20">
    <property type="entry name" value="Transmembrane di-heme cytochromes, Chain C"/>
    <property type="match status" value="1"/>
</dbReference>
<name>A0ABZ0SA96_9GAMM</name>
<organism evidence="14 15">
    <name type="scientific">Thiorhodovibrio winogradskyi</name>
    <dbReference type="NCBI Taxonomy" id="77007"/>
    <lineage>
        <taxon>Bacteria</taxon>
        <taxon>Pseudomonadati</taxon>
        <taxon>Pseudomonadota</taxon>
        <taxon>Gammaproteobacteria</taxon>
        <taxon>Chromatiales</taxon>
        <taxon>Chromatiaceae</taxon>
        <taxon>Thiorhodovibrio</taxon>
    </lineage>
</organism>
<feature type="transmembrane region" description="Helical" evidence="12">
    <location>
        <begin position="20"/>
        <end position="41"/>
    </location>
</feature>
<evidence type="ECO:0000256" key="2">
    <source>
        <dbReference type="ARBA" id="ARBA00008622"/>
    </source>
</evidence>
<feature type="transmembrane region" description="Helical" evidence="12">
    <location>
        <begin position="53"/>
        <end position="72"/>
    </location>
</feature>
<gene>
    <name evidence="14" type="primary">phsC</name>
    <name evidence="14" type="ORF">Thiowin_02593</name>
</gene>
<keyword evidence="15" id="KW-1185">Reference proteome</keyword>
<dbReference type="InterPro" id="IPR016174">
    <property type="entry name" value="Di-haem_cyt_TM"/>
</dbReference>
<dbReference type="PRINTS" id="PR00161">
    <property type="entry name" value="NIHGNASECYTB"/>
</dbReference>
<keyword evidence="6 12" id="KW-0812">Transmembrane</keyword>
<evidence type="ECO:0000256" key="5">
    <source>
        <dbReference type="ARBA" id="ARBA00022617"/>
    </source>
</evidence>
<keyword evidence="4" id="KW-1003">Cell membrane</keyword>
<evidence type="ECO:0000256" key="7">
    <source>
        <dbReference type="ARBA" id="ARBA00022723"/>
    </source>
</evidence>
<dbReference type="Pfam" id="PF01292">
    <property type="entry name" value="Ni_hydr_CYTB"/>
    <property type="match status" value="1"/>
</dbReference>
<feature type="transmembrane region" description="Helical" evidence="12">
    <location>
        <begin position="158"/>
        <end position="183"/>
    </location>
</feature>
<evidence type="ECO:0000256" key="8">
    <source>
        <dbReference type="ARBA" id="ARBA00022982"/>
    </source>
</evidence>
<dbReference type="PANTHER" id="PTHR30485:SF1">
    <property type="entry name" value="CYTOCHROME YDHU-RELATED"/>
    <property type="match status" value="1"/>
</dbReference>
<evidence type="ECO:0000256" key="1">
    <source>
        <dbReference type="ARBA" id="ARBA00004651"/>
    </source>
</evidence>
<evidence type="ECO:0000256" key="10">
    <source>
        <dbReference type="ARBA" id="ARBA00023004"/>
    </source>
</evidence>
<comment type="subcellular location">
    <subcellularLocation>
        <location evidence="1">Cell membrane</location>
        <topology evidence="1">Multi-pass membrane protein</topology>
    </subcellularLocation>
</comment>
<proteinExistence type="inferred from homology"/>
<keyword evidence="9 12" id="KW-1133">Transmembrane helix</keyword>
<evidence type="ECO:0000256" key="9">
    <source>
        <dbReference type="ARBA" id="ARBA00022989"/>
    </source>
</evidence>
<dbReference type="SUPFAM" id="SSF81342">
    <property type="entry name" value="Transmembrane di-heme cytochromes"/>
    <property type="match status" value="1"/>
</dbReference>
<dbReference type="RefSeq" id="WP_328983378.1">
    <property type="nucleotide sequence ID" value="NZ_CP121472.1"/>
</dbReference>
<sequence length="205" mass="23634">MSAIYLYPIWLRLWHWLNAALFIVLMVTGASMHFAGMPWLLPFDTAVPVHNTAGILLTISWVVFILGNLYSANGRHYKVQFRGFFQRLFAQMGYYGYGIFRNAPHPFHVTEEMKLNTLQQISYIGVMYGLMPVLIISGWAFLYSVYLPETLFGIGTLWLIAMTHLTLAYFLVLFLVVHMYIITTGETLTTNLRAMLSGWHRESDH</sequence>
<keyword evidence="11 12" id="KW-0472">Membrane</keyword>
<keyword evidence="3" id="KW-0813">Transport</keyword>
<evidence type="ECO:0000256" key="4">
    <source>
        <dbReference type="ARBA" id="ARBA00022475"/>
    </source>
</evidence>
<feature type="transmembrane region" description="Helical" evidence="12">
    <location>
        <begin position="123"/>
        <end position="146"/>
    </location>
</feature>
<reference evidence="14 15" key="1">
    <citation type="journal article" date="2023" name="Microorganisms">
        <title>Thiorhodovibrio frisius and Trv. litoralis spp. nov., Two Novel Members from a Clade of Fastidious Purple Sulfur Bacteria That Exhibit Unique Red-Shifted Light-Harvesting Capabilities.</title>
        <authorList>
            <person name="Methner A."/>
            <person name="Kuzyk S.B."/>
            <person name="Petersen J."/>
            <person name="Bauer S."/>
            <person name="Brinkmann H."/>
            <person name="Sichau K."/>
            <person name="Wanner G."/>
            <person name="Wolf J."/>
            <person name="Neumann-Schaal M."/>
            <person name="Henke P."/>
            <person name="Tank M."/>
            <person name="Sproer C."/>
            <person name="Bunk B."/>
            <person name="Overmann J."/>
        </authorList>
    </citation>
    <scope>NUCLEOTIDE SEQUENCE [LARGE SCALE GENOMIC DNA]</scope>
    <source>
        <strain evidence="14 15">DSM 6702</strain>
    </source>
</reference>
<feature type="domain" description="Cytochrome b561 bacterial/Ni-hydrogenase" evidence="13">
    <location>
        <begin position="7"/>
        <end position="198"/>
    </location>
</feature>
<dbReference type="InterPro" id="IPR011577">
    <property type="entry name" value="Cyt_b561_bac/Ni-Hgenase"/>
</dbReference>
<evidence type="ECO:0000256" key="11">
    <source>
        <dbReference type="ARBA" id="ARBA00023136"/>
    </source>
</evidence>
<evidence type="ECO:0000256" key="3">
    <source>
        <dbReference type="ARBA" id="ARBA00022448"/>
    </source>
</evidence>
<keyword evidence="7" id="KW-0479">Metal-binding</keyword>
<comment type="similarity">
    <text evidence="2">Belongs to the HupC/HyaC/HydC family.</text>
</comment>
<evidence type="ECO:0000256" key="12">
    <source>
        <dbReference type="SAM" id="Phobius"/>
    </source>
</evidence>
<keyword evidence="5" id="KW-0349">Heme</keyword>
<dbReference type="Proteomes" id="UP001432180">
    <property type="component" value="Chromosome"/>
</dbReference>
<evidence type="ECO:0000313" key="14">
    <source>
        <dbReference type="EMBL" id="WPL17568.1"/>
    </source>
</evidence>
<keyword evidence="8" id="KW-0249">Electron transport</keyword>
<protein>
    <submittedName>
        <fullName evidence="14">Thiosulfate reductase cytochrome b subunit</fullName>
    </submittedName>
</protein>
<dbReference type="InterPro" id="IPR051542">
    <property type="entry name" value="Hydrogenase_cytochrome"/>
</dbReference>
<evidence type="ECO:0000259" key="13">
    <source>
        <dbReference type="Pfam" id="PF01292"/>
    </source>
</evidence>
<dbReference type="PANTHER" id="PTHR30485">
    <property type="entry name" value="NI/FE-HYDROGENASE 1 B-TYPE CYTOCHROME SUBUNIT"/>
    <property type="match status" value="1"/>
</dbReference>
<evidence type="ECO:0000256" key="6">
    <source>
        <dbReference type="ARBA" id="ARBA00022692"/>
    </source>
</evidence>